<keyword evidence="5 9" id="KW-1133">Transmembrane helix</keyword>
<sequence length="265" mass="30412">MNEDGGMGHKREACKEDGNKHSTFWLLASACLFLTAYAVHLFKENIHWIWADNKHYVMGYFITVGLMSFLTCYRHGPLSSERSIALFTWTIQIIACFLIYFGLAISEVALAIIAGLFSFKGLYYSLKVLHYLKRLIIRRKPVVKLLTEEEYREQAEIETAKALEELRDFCYSPDFDSWLAISRLSSPKRFAEFILGSNHVSSDEASEHEEQYGLGSIFLEEQLFFQGQESPNSQQMESVPAENERAEDHLNGFNRADSENNGLLH</sequence>
<evidence type="ECO:0000256" key="9">
    <source>
        <dbReference type="SAM" id="Phobius"/>
    </source>
</evidence>
<evidence type="ECO:0000256" key="1">
    <source>
        <dbReference type="ARBA" id="ARBA00004575"/>
    </source>
</evidence>
<keyword evidence="7" id="KW-0539">Nucleus</keyword>
<proteinExistence type="inferred from homology"/>
<dbReference type="Pfam" id="PF10225">
    <property type="entry name" value="NEMP"/>
    <property type="match status" value="1"/>
</dbReference>
<evidence type="ECO:0000256" key="3">
    <source>
        <dbReference type="ARBA" id="ARBA00022692"/>
    </source>
</evidence>
<reference evidence="10" key="1">
    <citation type="thesis" date="2020" institute="ProQuest LLC" country="789 East Eisenhower Parkway, Ann Arbor, MI, USA">
        <title>Comparative Genomics and Chromosome Evolution.</title>
        <authorList>
            <person name="Mudd A.B."/>
        </authorList>
    </citation>
    <scope>NUCLEOTIDE SEQUENCE</scope>
    <source>
        <strain evidence="10">1538</strain>
        <tissue evidence="10">Blood</tissue>
    </source>
</reference>
<dbReference type="GO" id="GO:0005637">
    <property type="term" value="C:nuclear inner membrane"/>
    <property type="evidence" value="ECO:0007669"/>
    <property type="project" value="UniProtKB-SubCell"/>
</dbReference>
<name>A0AAV3AAG4_PYXAD</name>
<evidence type="ECO:0000313" key="10">
    <source>
        <dbReference type="EMBL" id="DBA20107.1"/>
    </source>
</evidence>
<feature type="region of interest" description="Disordered" evidence="8">
    <location>
        <begin position="229"/>
        <end position="265"/>
    </location>
</feature>
<evidence type="ECO:0000256" key="5">
    <source>
        <dbReference type="ARBA" id="ARBA00022989"/>
    </source>
</evidence>
<evidence type="ECO:0000256" key="7">
    <source>
        <dbReference type="ARBA" id="ARBA00023242"/>
    </source>
</evidence>
<dbReference type="PANTHER" id="PTHR13598:SF3">
    <property type="entry name" value="NUCLEAR ENVELOPE INTEGRAL MEMBRANE PROTEIN 2"/>
    <property type="match status" value="1"/>
</dbReference>
<evidence type="ECO:0000256" key="6">
    <source>
        <dbReference type="ARBA" id="ARBA00023136"/>
    </source>
</evidence>
<dbReference type="Proteomes" id="UP001181693">
    <property type="component" value="Unassembled WGS sequence"/>
</dbReference>
<evidence type="ECO:0000256" key="2">
    <source>
        <dbReference type="ARBA" id="ARBA00005748"/>
    </source>
</evidence>
<dbReference type="EMBL" id="DYDO01000008">
    <property type="protein sequence ID" value="DBA20107.1"/>
    <property type="molecule type" value="Genomic_DNA"/>
</dbReference>
<feature type="transmembrane region" description="Helical" evidence="9">
    <location>
        <begin position="109"/>
        <end position="129"/>
    </location>
</feature>
<dbReference type="InterPro" id="IPR019358">
    <property type="entry name" value="NEMP_fam"/>
</dbReference>
<organism evidence="10 11">
    <name type="scientific">Pyxicephalus adspersus</name>
    <name type="common">African bullfrog</name>
    <dbReference type="NCBI Taxonomy" id="30357"/>
    <lineage>
        <taxon>Eukaryota</taxon>
        <taxon>Metazoa</taxon>
        <taxon>Chordata</taxon>
        <taxon>Craniata</taxon>
        <taxon>Vertebrata</taxon>
        <taxon>Euteleostomi</taxon>
        <taxon>Amphibia</taxon>
        <taxon>Batrachia</taxon>
        <taxon>Anura</taxon>
        <taxon>Neobatrachia</taxon>
        <taxon>Ranoidea</taxon>
        <taxon>Pyxicephalidae</taxon>
        <taxon>Pyxicephalinae</taxon>
        <taxon>Pyxicephalus</taxon>
    </lineage>
</organism>
<protein>
    <submittedName>
        <fullName evidence="10">Uncharacterized protein</fullName>
    </submittedName>
</protein>
<feature type="transmembrane region" description="Helical" evidence="9">
    <location>
        <begin position="24"/>
        <end position="43"/>
    </location>
</feature>
<feature type="transmembrane region" description="Helical" evidence="9">
    <location>
        <begin position="84"/>
        <end position="103"/>
    </location>
</feature>
<comment type="similarity">
    <text evidence="2">Belongs to the NEMP family.</text>
</comment>
<dbReference type="PANTHER" id="PTHR13598">
    <property type="entry name" value="AT07567P-RELATED"/>
    <property type="match status" value="1"/>
</dbReference>
<evidence type="ECO:0000256" key="4">
    <source>
        <dbReference type="ARBA" id="ARBA00022729"/>
    </source>
</evidence>
<keyword evidence="6 9" id="KW-0472">Membrane</keyword>
<accession>A0AAV3AAG4</accession>
<gene>
    <name evidence="10" type="ORF">GDO54_015837</name>
</gene>
<dbReference type="AlphaFoldDB" id="A0AAV3AAG4"/>
<evidence type="ECO:0000256" key="8">
    <source>
        <dbReference type="SAM" id="MobiDB-lite"/>
    </source>
</evidence>
<feature type="transmembrane region" description="Helical" evidence="9">
    <location>
        <begin position="55"/>
        <end position="72"/>
    </location>
</feature>
<keyword evidence="4" id="KW-0732">Signal</keyword>
<keyword evidence="3 9" id="KW-0812">Transmembrane</keyword>
<evidence type="ECO:0000313" key="11">
    <source>
        <dbReference type="Proteomes" id="UP001181693"/>
    </source>
</evidence>
<comment type="subcellular location">
    <subcellularLocation>
        <location evidence="1">Nucleus inner membrane</location>
        <topology evidence="1">Multi-pass membrane protein</topology>
        <orientation evidence="1">Nucleoplasmic side</orientation>
    </subcellularLocation>
</comment>
<comment type="caution">
    <text evidence="10">The sequence shown here is derived from an EMBL/GenBank/DDBJ whole genome shotgun (WGS) entry which is preliminary data.</text>
</comment>
<keyword evidence="11" id="KW-1185">Reference proteome</keyword>